<reference evidence="1" key="1">
    <citation type="submission" date="2018-05" db="EMBL/GenBank/DDBJ databases">
        <authorList>
            <person name="Lanie J.A."/>
            <person name="Ng W.-L."/>
            <person name="Kazmierczak K.M."/>
            <person name="Andrzejewski T.M."/>
            <person name="Davidsen T.M."/>
            <person name="Wayne K.J."/>
            <person name="Tettelin H."/>
            <person name="Glass J.I."/>
            <person name="Rusch D."/>
            <person name="Podicherti R."/>
            <person name="Tsui H.-C.T."/>
            <person name="Winkler M.E."/>
        </authorList>
    </citation>
    <scope>NUCLEOTIDE SEQUENCE</scope>
</reference>
<accession>A0A382TDB6</accession>
<evidence type="ECO:0000313" key="1">
    <source>
        <dbReference type="EMBL" id="SVD19457.1"/>
    </source>
</evidence>
<dbReference type="SUPFAM" id="SSF52266">
    <property type="entry name" value="SGNH hydrolase"/>
    <property type="match status" value="1"/>
</dbReference>
<name>A0A382TDB6_9ZZZZ</name>
<proteinExistence type="predicted"/>
<evidence type="ECO:0008006" key="2">
    <source>
        <dbReference type="Google" id="ProtNLM"/>
    </source>
</evidence>
<sequence length="227" mass="25630">MNHIILAGDSVFDNRKYVNDGEPDVRDQLADLLDDGDKATLIAVDGDMNNNVLKQLDNIPNDATHLFISIGGNDAFNHIDAFKESVSTIGEALDSLNERVQDFERDYIKMLTNVLKHRLKTTVCTIYNPHFEHSSLDRIISMLPKNSNLKKLQQRSVTALPIFNNIIFQEAFNFGLPVMDLRLIFDSDEDYANPIEPSAIGGMKMAKIIKNISDNHNFSMKNSVVYK</sequence>
<organism evidence="1">
    <name type="scientific">marine metagenome</name>
    <dbReference type="NCBI Taxonomy" id="408172"/>
    <lineage>
        <taxon>unclassified sequences</taxon>
        <taxon>metagenomes</taxon>
        <taxon>ecological metagenomes</taxon>
    </lineage>
</organism>
<dbReference type="Gene3D" id="3.40.50.1110">
    <property type="entry name" value="SGNH hydrolase"/>
    <property type="match status" value="1"/>
</dbReference>
<gene>
    <name evidence="1" type="ORF">METZ01_LOCUS372311</name>
</gene>
<dbReference type="InterPro" id="IPR036514">
    <property type="entry name" value="SGNH_hydro_sf"/>
</dbReference>
<dbReference type="Pfam" id="PF00657">
    <property type="entry name" value="Lipase_GDSL"/>
    <property type="match status" value="1"/>
</dbReference>
<dbReference type="GO" id="GO:0016788">
    <property type="term" value="F:hydrolase activity, acting on ester bonds"/>
    <property type="evidence" value="ECO:0007669"/>
    <property type="project" value="InterPro"/>
</dbReference>
<dbReference type="AlphaFoldDB" id="A0A382TDB6"/>
<dbReference type="InterPro" id="IPR001087">
    <property type="entry name" value="GDSL"/>
</dbReference>
<dbReference type="EMBL" id="UINC01135362">
    <property type="protein sequence ID" value="SVD19457.1"/>
    <property type="molecule type" value="Genomic_DNA"/>
</dbReference>
<protein>
    <recommendedName>
        <fullName evidence="2">SGNH hydrolase-type esterase domain-containing protein</fullName>
    </recommendedName>
</protein>